<feature type="domain" description="Tudor" evidence="5">
    <location>
        <begin position="249"/>
        <end position="314"/>
    </location>
</feature>
<dbReference type="SUPFAM" id="SSF53756">
    <property type="entry name" value="UDP-Glycosyltransferase/glycogen phosphorylase"/>
    <property type="match status" value="1"/>
</dbReference>
<accession>A0AAW1M459</accession>
<dbReference type="CDD" id="cd03784">
    <property type="entry name" value="GT1_Gtf-like"/>
    <property type="match status" value="1"/>
</dbReference>
<dbReference type="PANTHER" id="PTHR48047:SF51">
    <property type="entry name" value="GLYCOSYLTRANSFERASE"/>
    <property type="match status" value="1"/>
</dbReference>
<comment type="caution">
    <text evidence="6">The sequence shown here is derived from an EMBL/GenBank/DDBJ whole genome shotgun (WGS) entry which is preliminary data.</text>
</comment>
<dbReference type="GO" id="GO:0035251">
    <property type="term" value="F:UDP-glucosyltransferase activity"/>
    <property type="evidence" value="ECO:0007669"/>
    <property type="project" value="TreeGrafter"/>
</dbReference>
<reference evidence="6" key="1">
    <citation type="submission" date="2024-03" db="EMBL/GenBank/DDBJ databases">
        <title>WGS assembly of Saponaria officinalis var. Norfolk2.</title>
        <authorList>
            <person name="Jenkins J."/>
            <person name="Shu S."/>
            <person name="Grimwood J."/>
            <person name="Barry K."/>
            <person name="Goodstein D."/>
            <person name="Schmutz J."/>
            <person name="Leebens-Mack J."/>
            <person name="Osbourn A."/>
        </authorList>
    </citation>
    <scope>NUCLEOTIDE SEQUENCE [LARGE SCALE GENOMIC DNA]</scope>
    <source>
        <strain evidence="6">JIC</strain>
    </source>
</reference>
<dbReference type="GO" id="GO:0016135">
    <property type="term" value="P:saponin biosynthetic process"/>
    <property type="evidence" value="ECO:0007669"/>
    <property type="project" value="UniProtKB-ARBA"/>
</dbReference>
<dbReference type="InterPro" id="IPR002999">
    <property type="entry name" value="Tudor"/>
</dbReference>
<dbReference type="PROSITE" id="PS00375">
    <property type="entry name" value="UDPGT"/>
    <property type="match status" value="1"/>
</dbReference>
<gene>
    <name evidence="6" type="ORF">RND81_03G099200</name>
</gene>
<dbReference type="FunFam" id="3.40.50.2000:FF:000107">
    <property type="entry name" value="Glycosyltransferase"/>
    <property type="match status" value="1"/>
</dbReference>
<dbReference type="Proteomes" id="UP001443914">
    <property type="component" value="Unassembled WGS sequence"/>
</dbReference>
<dbReference type="InterPro" id="IPR035595">
    <property type="entry name" value="UDP_glycos_trans_CS"/>
</dbReference>
<evidence type="ECO:0000313" key="6">
    <source>
        <dbReference type="EMBL" id="KAK9741351.1"/>
    </source>
</evidence>
<evidence type="ECO:0000259" key="5">
    <source>
        <dbReference type="PROSITE" id="PS50304"/>
    </source>
</evidence>
<dbReference type="GO" id="GO:0016104">
    <property type="term" value="P:triterpenoid biosynthetic process"/>
    <property type="evidence" value="ECO:0007669"/>
    <property type="project" value="UniProtKB-ARBA"/>
</dbReference>
<evidence type="ECO:0000256" key="2">
    <source>
        <dbReference type="ARBA" id="ARBA00022679"/>
    </source>
</evidence>
<evidence type="ECO:0000256" key="3">
    <source>
        <dbReference type="RuleBase" id="RU003718"/>
    </source>
</evidence>
<evidence type="ECO:0000313" key="7">
    <source>
        <dbReference type="Proteomes" id="UP001443914"/>
    </source>
</evidence>
<proteinExistence type="inferred from homology"/>
<dbReference type="PANTHER" id="PTHR48047">
    <property type="entry name" value="GLYCOSYLTRANSFERASE"/>
    <property type="match status" value="1"/>
</dbReference>
<name>A0AAW1M459_SAPOF</name>
<dbReference type="Gene3D" id="3.40.50.2000">
    <property type="entry name" value="Glycogen Phosphorylase B"/>
    <property type="match status" value="2"/>
</dbReference>
<evidence type="ECO:0000256" key="1">
    <source>
        <dbReference type="ARBA" id="ARBA00009995"/>
    </source>
</evidence>
<dbReference type="AlphaFoldDB" id="A0AAW1M459"/>
<dbReference type="InterPro" id="IPR002213">
    <property type="entry name" value="UDP_glucos_trans"/>
</dbReference>
<dbReference type="EMBL" id="JBDFQZ010000003">
    <property type="protein sequence ID" value="KAK9741351.1"/>
    <property type="molecule type" value="Genomic_DNA"/>
</dbReference>
<organism evidence="6 7">
    <name type="scientific">Saponaria officinalis</name>
    <name type="common">Common soapwort</name>
    <name type="synonym">Lychnis saponaria</name>
    <dbReference type="NCBI Taxonomy" id="3572"/>
    <lineage>
        <taxon>Eukaryota</taxon>
        <taxon>Viridiplantae</taxon>
        <taxon>Streptophyta</taxon>
        <taxon>Embryophyta</taxon>
        <taxon>Tracheophyta</taxon>
        <taxon>Spermatophyta</taxon>
        <taxon>Magnoliopsida</taxon>
        <taxon>eudicotyledons</taxon>
        <taxon>Gunneridae</taxon>
        <taxon>Pentapetalae</taxon>
        <taxon>Caryophyllales</taxon>
        <taxon>Caryophyllaceae</taxon>
        <taxon>Caryophylleae</taxon>
        <taxon>Saponaria</taxon>
    </lineage>
</organism>
<keyword evidence="2 3" id="KW-0808">Transferase</keyword>
<keyword evidence="7" id="KW-1185">Reference proteome</keyword>
<evidence type="ECO:0000256" key="4">
    <source>
        <dbReference type="RuleBase" id="RU362057"/>
    </source>
</evidence>
<sequence length="477" mass="53826">MLHIAMFPFMSKGHTIPQLHLAKLIHRHRPNATFTVFTTPSNEPFISTSLSSLPPSILTIIALPFQGIKVDNKLDELKVDQISVENTDQLPSMSFFHSFVFATESMQPLFESTIEEIQKGENPITFLICDFFLFWTSNVTSKLNIPRFYFSGMNVYAHTMSALVHEKKVFDGVESMDEAVQVPDFNGISLTKNDFDSSFNGPAANEIANDFVMKVALACSTSYGLVVNSFEEMESQFLRYWNANFHPKSWCVGPFCLAENPKSDELSKAKTPLWMKWLNERKEEGKQVLYVAFGTQAQITNEQLKEMALGLEKSGVDFLWALRIKKAQGVIEGFEERVKERGLVVRDWVEQRAILEHESVQGFLSHCGWNSTIESICGGVPILAWPMMAEQHLNARLVVEEMKVGLRVETCDGKVRGFVKWEGLSKIVNELMKGDAGKEVRKNSRECSLVAKKAVQEGGSSWVSLEKLLNELEDGMN</sequence>
<dbReference type="Pfam" id="PF00201">
    <property type="entry name" value="UDPGT"/>
    <property type="match status" value="1"/>
</dbReference>
<dbReference type="PROSITE" id="PS50304">
    <property type="entry name" value="TUDOR"/>
    <property type="match status" value="1"/>
</dbReference>
<keyword evidence="3" id="KW-0328">Glycosyltransferase</keyword>
<comment type="similarity">
    <text evidence="1 3">Belongs to the UDP-glycosyltransferase family.</text>
</comment>
<protein>
    <recommendedName>
        <fullName evidence="4">Glycosyltransferase</fullName>
        <ecNumber evidence="4">2.4.1.-</ecNumber>
    </recommendedName>
</protein>
<dbReference type="EC" id="2.4.1.-" evidence="4"/>